<dbReference type="RefSeq" id="XP_035324534.1">
    <property type="nucleotide sequence ID" value="XM_035463110.1"/>
</dbReference>
<evidence type="ECO:0000313" key="7">
    <source>
        <dbReference type="EMBL" id="KAF4125882.1"/>
    </source>
</evidence>
<evidence type="ECO:0000313" key="8">
    <source>
        <dbReference type="Proteomes" id="UP000749293"/>
    </source>
</evidence>
<comment type="similarity">
    <text evidence="2">Belongs to the OXA1/ALB3/YidC family.</text>
</comment>
<comment type="caution">
    <text evidence="7">The sequence shown here is derived from an EMBL/GenBank/DDBJ whole genome shotgun (WGS) entry which is preliminary data.</text>
</comment>
<dbReference type="PANTHER" id="PTHR12428">
    <property type="entry name" value="OXA1"/>
    <property type="match status" value="1"/>
</dbReference>
<evidence type="ECO:0000256" key="3">
    <source>
        <dbReference type="ARBA" id="ARBA00022692"/>
    </source>
</evidence>
<sequence length="355" mass="38716">MSTSFLIRRTAAASAASAASAAPLRLARHVIPGQQQPQQRHFSLGAAFAAASTTTAESITFIHHCGLPWYVTIPLVAATVNFTCRLPVYWYVRVLQNRRTRILPLYQAWTSTHAQEAAGLVAGGPSSAVSQENVAAKRKRDSQTFKLIRRSRQRLYRQFSCQTWKSFTPLLSMGPFIMVTDALRRLVGTSTLAGDGSAAVTGHGLVEQSITEGGLAWFTDLSLQDPYMVLPLVCSVAMASSAWRGMDAKTLLERLTGKAGAPNGLQFLSGVMGRVAVLIPVIPLLLYSQPAAIFLYWITTFSLNHANSAIYDRFLPVPKPELKPSPPQVSKEKPHVSLPWLHSGEMQINAKTTST</sequence>
<keyword evidence="3 6" id="KW-0812">Transmembrane</keyword>
<keyword evidence="5 6" id="KW-0472">Membrane</keyword>
<evidence type="ECO:0000256" key="6">
    <source>
        <dbReference type="SAM" id="Phobius"/>
    </source>
</evidence>
<protein>
    <submittedName>
        <fullName evidence="7">Mitochondrial inner membrane protein COX18</fullName>
    </submittedName>
</protein>
<proteinExistence type="inferred from homology"/>
<organism evidence="7 8">
    <name type="scientific">Geosmithia morbida</name>
    <dbReference type="NCBI Taxonomy" id="1094350"/>
    <lineage>
        <taxon>Eukaryota</taxon>
        <taxon>Fungi</taxon>
        <taxon>Dikarya</taxon>
        <taxon>Ascomycota</taxon>
        <taxon>Pezizomycotina</taxon>
        <taxon>Sordariomycetes</taxon>
        <taxon>Hypocreomycetidae</taxon>
        <taxon>Hypocreales</taxon>
        <taxon>Bionectriaceae</taxon>
        <taxon>Geosmithia</taxon>
    </lineage>
</organism>
<dbReference type="InterPro" id="IPR001708">
    <property type="entry name" value="YidC/ALB3/OXA1/COX18"/>
</dbReference>
<accession>A0A9P5D4B8</accession>
<dbReference type="PANTHER" id="PTHR12428:SF65">
    <property type="entry name" value="CYTOCHROME C OXIDASE ASSEMBLY PROTEIN COX18, MITOCHONDRIAL"/>
    <property type="match status" value="1"/>
</dbReference>
<dbReference type="GO" id="GO:0032977">
    <property type="term" value="F:membrane insertase activity"/>
    <property type="evidence" value="ECO:0007669"/>
    <property type="project" value="InterPro"/>
</dbReference>
<dbReference type="GO" id="GO:0005743">
    <property type="term" value="C:mitochondrial inner membrane"/>
    <property type="evidence" value="ECO:0007669"/>
    <property type="project" value="TreeGrafter"/>
</dbReference>
<name>A0A9P5D4B8_9HYPO</name>
<dbReference type="EMBL" id="JAANYQ010000002">
    <property type="protein sequence ID" value="KAF4125882.1"/>
    <property type="molecule type" value="Genomic_DNA"/>
</dbReference>
<evidence type="ECO:0000256" key="1">
    <source>
        <dbReference type="ARBA" id="ARBA00004141"/>
    </source>
</evidence>
<keyword evidence="8" id="KW-1185">Reference proteome</keyword>
<dbReference type="Proteomes" id="UP000749293">
    <property type="component" value="Unassembled WGS sequence"/>
</dbReference>
<dbReference type="GO" id="GO:0033617">
    <property type="term" value="P:mitochondrial respiratory chain complex IV assembly"/>
    <property type="evidence" value="ECO:0007669"/>
    <property type="project" value="TreeGrafter"/>
</dbReference>
<dbReference type="GeneID" id="55967358"/>
<reference evidence="7" key="1">
    <citation type="submission" date="2020-03" db="EMBL/GenBank/DDBJ databases">
        <title>Site-based positive gene gene selection in Geosmithia morbida across the United States reveals a broad range of putative effectors and factors for local host and environmental adapation.</title>
        <authorList>
            <person name="Onufrak A."/>
            <person name="Murdoch R.W."/>
            <person name="Gazis R."/>
            <person name="Huff M."/>
            <person name="Staton M."/>
            <person name="Klingeman W."/>
            <person name="Hadziabdic D."/>
        </authorList>
    </citation>
    <scope>NUCLEOTIDE SEQUENCE</scope>
    <source>
        <strain evidence="7">1262</strain>
    </source>
</reference>
<dbReference type="GO" id="GO:0032979">
    <property type="term" value="P:protein insertion into mitochondrial inner membrane from matrix"/>
    <property type="evidence" value="ECO:0007669"/>
    <property type="project" value="TreeGrafter"/>
</dbReference>
<feature type="transmembrane region" description="Helical" evidence="6">
    <location>
        <begin position="267"/>
        <end position="287"/>
    </location>
</feature>
<dbReference type="OrthoDB" id="2148490at2759"/>
<dbReference type="AlphaFoldDB" id="A0A9P5D4B8"/>
<keyword evidence="4 6" id="KW-1133">Transmembrane helix</keyword>
<gene>
    <name evidence="7" type="ORF">GMORB2_1128</name>
</gene>
<evidence type="ECO:0000256" key="5">
    <source>
        <dbReference type="ARBA" id="ARBA00023136"/>
    </source>
</evidence>
<evidence type="ECO:0000256" key="2">
    <source>
        <dbReference type="ARBA" id="ARBA00009877"/>
    </source>
</evidence>
<comment type="subcellular location">
    <subcellularLocation>
        <location evidence="1">Membrane</location>
        <topology evidence="1">Multi-pass membrane protein</topology>
    </subcellularLocation>
</comment>
<evidence type="ECO:0000256" key="4">
    <source>
        <dbReference type="ARBA" id="ARBA00022989"/>
    </source>
</evidence>